<gene>
    <name evidence="2" type="ORF">DBZ36_16765</name>
</gene>
<dbReference type="OrthoDB" id="9775266at2"/>
<keyword evidence="3" id="KW-1185">Reference proteome</keyword>
<evidence type="ECO:0000256" key="1">
    <source>
        <dbReference type="SAM" id="Phobius"/>
    </source>
</evidence>
<sequence length="358" mass="41261">MPELKDSTKKLSFYEFWPTWLVYIPVAIQWLLLSVRYRSLTLPLIANPRLPLSGMVGVGKSELFEQAQAKCAQQILTWFTHTRDSRDLNQQVLEIESQMHERQLTYPIVAKPDIGCRGIGVKLVHNRDQLAQCLICYPNHSKLLLQRLSSFQAEAGVFFVRDPRQQQGRIISMALKYTPFVVGDGISSLAQLVAQDARASQLTHLYQQRHAANWNSIIAKDEPYRLVFSASHSKGAIFTDAKDLVTEQLNQALNEIMQGLPEFHYGRLDIKFKNIDALKRGEQLEIVEINSASSESLHIWDSSTPFKEAMRALLYQYRLLFKFGDYQRQQGHKPPGLSKLLQHWRKERELSRHYPLTD</sequence>
<dbReference type="GO" id="GO:0016874">
    <property type="term" value="F:ligase activity"/>
    <property type="evidence" value="ECO:0007669"/>
    <property type="project" value="UniProtKB-KW"/>
</dbReference>
<organism evidence="2 3">
    <name type="scientific">Alginatibacterium sediminis</name>
    <dbReference type="NCBI Taxonomy" id="2164068"/>
    <lineage>
        <taxon>Bacteria</taxon>
        <taxon>Pseudomonadati</taxon>
        <taxon>Pseudomonadota</taxon>
        <taxon>Gammaproteobacteria</taxon>
        <taxon>Alteromonadales</taxon>
        <taxon>Alteromonadaceae</taxon>
        <taxon>Alginatibacterium</taxon>
    </lineage>
</organism>
<reference evidence="2 3" key="1">
    <citation type="submission" date="2018-09" db="EMBL/GenBank/DDBJ databases">
        <authorList>
            <person name="Wang Z."/>
        </authorList>
    </citation>
    <scope>NUCLEOTIDE SEQUENCE [LARGE SCALE GENOMIC DNA]</scope>
    <source>
        <strain evidence="2 3">ALS 81</strain>
    </source>
</reference>
<dbReference type="SUPFAM" id="SSF56059">
    <property type="entry name" value="Glutathione synthetase ATP-binding domain-like"/>
    <property type="match status" value="1"/>
</dbReference>
<keyword evidence="1" id="KW-0812">Transmembrane</keyword>
<evidence type="ECO:0000313" key="3">
    <source>
        <dbReference type="Proteomes" id="UP000286482"/>
    </source>
</evidence>
<dbReference type="EMBL" id="RAQO01000009">
    <property type="protein sequence ID" value="RKF14557.1"/>
    <property type="molecule type" value="Genomic_DNA"/>
</dbReference>
<keyword evidence="2" id="KW-0436">Ligase</keyword>
<name>A0A420E7J7_9ALTE</name>
<evidence type="ECO:0000313" key="2">
    <source>
        <dbReference type="EMBL" id="RKF14557.1"/>
    </source>
</evidence>
<proteinExistence type="predicted"/>
<feature type="transmembrane region" description="Helical" evidence="1">
    <location>
        <begin position="20"/>
        <end position="37"/>
    </location>
</feature>
<accession>A0A420E7J7</accession>
<dbReference type="Proteomes" id="UP000286482">
    <property type="component" value="Unassembled WGS sequence"/>
</dbReference>
<comment type="caution">
    <text evidence="2">The sequence shown here is derived from an EMBL/GenBank/DDBJ whole genome shotgun (WGS) entry which is preliminary data.</text>
</comment>
<keyword evidence="1" id="KW-1133">Transmembrane helix</keyword>
<keyword evidence="1" id="KW-0472">Membrane</keyword>
<dbReference type="AlphaFoldDB" id="A0A420E7J7"/>
<protein>
    <submittedName>
        <fullName evidence="2">D-alanine--D-alanine ligase</fullName>
    </submittedName>
</protein>